<dbReference type="Gene3D" id="3.40.50.150">
    <property type="entry name" value="Vaccinia Virus protein VP39"/>
    <property type="match status" value="1"/>
</dbReference>
<evidence type="ECO:0000313" key="2">
    <source>
        <dbReference type="EMBL" id="NGZ85277.1"/>
    </source>
</evidence>
<protein>
    <submittedName>
        <fullName evidence="2">Class I SAM-dependent methyltransferase</fullName>
    </submittedName>
</protein>
<evidence type="ECO:0000259" key="1">
    <source>
        <dbReference type="Pfam" id="PF08241"/>
    </source>
</evidence>
<proteinExistence type="predicted"/>
<organism evidence="2 3">
    <name type="scientific">Duganella aceris</name>
    <dbReference type="NCBI Taxonomy" id="2703883"/>
    <lineage>
        <taxon>Bacteria</taxon>
        <taxon>Pseudomonadati</taxon>
        <taxon>Pseudomonadota</taxon>
        <taxon>Betaproteobacteria</taxon>
        <taxon>Burkholderiales</taxon>
        <taxon>Oxalobacteraceae</taxon>
        <taxon>Telluria group</taxon>
        <taxon>Duganella</taxon>
    </lineage>
</organism>
<keyword evidence="2" id="KW-0808">Transferase</keyword>
<dbReference type="PANTHER" id="PTHR42912:SF93">
    <property type="entry name" value="N6-ADENOSINE-METHYLTRANSFERASE TMT1A"/>
    <property type="match status" value="1"/>
</dbReference>
<evidence type="ECO:0000313" key="3">
    <source>
        <dbReference type="Proteomes" id="UP000666369"/>
    </source>
</evidence>
<dbReference type="InterPro" id="IPR029063">
    <property type="entry name" value="SAM-dependent_MTases_sf"/>
</dbReference>
<reference evidence="2 3" key="1">
    <citation type="submission" date="2020-01" db="EMBL/GenBank/DDBJ databases">
        <authorList>
            <person name="Lee S.D."/>
        </authorList>
    </citation>
    <scope>NUCLEOTIDE SEQUENCE [LARGE SCALE GENOMIC DNA]</scope>
    <source>
        <strain evidence="2 3">SAP-35</strain>
    </source>
</reference>
<dbReference type="Proteomes" id="UP000666369">
    <property type="component" value="Unassembled WGS sequence"/>
</dbReference>
<accession>A0ABX0FL88</accession>
<gene>
    <name evidence="2" type="ORF">GW587_13545</name>
</gene>
<dbReference type="PANTHER" id="PTHR42912">
    <property type="entry name" value="METHYLTRANSFERASE"/>
    <property type="match status" value="1"/>
</dbReference>
<sequence>MKIATSPGEDPGPLRDERELIAALPLPLSARALELGCGTARQTRALLRSGKFDAITALEVDTRQHALNLLLDDLPGVSFGLGGAEAIPATDASVDAVFLFKSLHHVPMALLDQAFAEMRRVLKPGGLLYISEPIFGGDYNEILRLFHDEQAVRQAAFDATVRAVDARCFELVGQTFFLAPVRYRSFDEFERAVIGVTHTEHHLSAALHRQVRERFDAHMTEQGAAFEAPFRVDLLRRPTG</sequence>
<reference evidence="3" key="2">
    <citation type="submission" date="2023-07" db="EMBL/GenBank/DDBJ databases">
        <title>Duganella aceri sp. nov., isolated from tree sap.</title>
        <authorList>
            <person name="Kim I.S."/>
        </authorList>
    </citation>
    <scope>NUCLEOTIDE SEQUENCE [LARGE SCALE GENOMIC DNA]</scope>
    <source>
        <strain evidence="3">SAP-35</strain>
    </source>
</reference>
<feature type="domain" description="Methyltransferase type 11" evidence="1">
    <location>
        <begin position="33"/>
        <end position="130"/>
    </location>
</feature>
<comment type="caution">
    <text evidence="2">The sequence shown here is derived from an EMBL/GenBank/DDBJ whole genome shotgun (WGS) entry which is preliminary data.</text>
</comment>
<dbReference type="GO" id="GO:0032259">
    <property type="term" value="P:methylation"/>
    <property type="evidence" value="ECO:0007669"/>
    <property type="project" value="UniProtKB-KW"/>
</dbReference>
<dbReference type="Pfam" id="PF08241">
    <property type="entry name" value="Methyltransf_11"/>
    <property type="match status" value="1"/>
</dbReference>
<dbReference type="CDD" id="cd02440">
    <property type="entry name" value="AdoMet_MTases"/>
    <property type="match status" value="1"/>
</dbReference>
<dbReference type="RefSeq" id="WP_166103625.1">
    <property type="nucleotide sequence ID" value="NZ_JAADJT010000005.1"/>
</dbReference>
<dbReference type="SUPFAM" id="SSF53335">
    <property type="entry name" value="S-adenosyl-L-methionine-dependent methyltransferases"/>
    <property type="match status" value="1"/>
</dbReference>
<dbReference type="InterPro" id="IPR050508">
    <property type="entry name" value="Methyltransf_Superfamily"/>
</dbReference>
<dbReference type="InterPro" id="IPR013216">
    <property type="entry name" value="Methyltransf_11"/>
</dbReference>
<dbReference type="EMBL" id="JAADJT010000005">
    <property type="protein sequence ID" value="NGZ85277.1"/>
    <property type="molecule type" value="Genomic_DNA"/>
</dbReference>
<keyword evidence="2" id="KW-0489">Methyltransferase</keyword>
<keyword evidence="3" id="KW-1185">Reference proteome</keyword>
<name>A0ABX0FL88_9BURK</name>
<dbReference type="GO" id="GO:0008168">
    <property type="term" value="F:methyltransferase activity"/>
    <property type="evidence" value="ECO:0007669"/>
    <property type="project" value="UniProtKB-KW"/>
</dbReference>